<dbReference type="WBParaSite" id="RSKR_0000054800.1">
    <property type="protein sequence ID" value="RSKR_0000054800.1"/>
    <property type="gene ID" value="RSKR_0000054800"/>
</dbReference>
<evidence type="ECO:0000313" key="1">
    <source>
        <dbReference type="Proteomes" id="UP000095286"/>
    </source>
</evidence>
<protein>
    <submittedName>
        <fullName evidence="2">Protein disulfide-isomerase</fullName>
    </submittedName>
</protein>
<organism evidence="1 2">
    <name type="scientific">Rhabditophanes sp. KR3021</name>
    <dbReference type="NCBI Taxonomy" id="114890"/>
    <lineage>
        <taxon>Eukaryota</taxon>
        <taxon>Metazoa</taxon>
        <taxon>Ecdysozoa</taxon>
        <taxon>Nematoda</taxon>
        <taxon>Chromadorea</taxon>
        <taxon>Rhabditida</taxon>
        <taxon>Tylenchina</taxon>
        <taxon>Panagrolaimomorpha</taxon>
        <taxon>Strongyloidoidea</taxon>
        <taxon>Alloionematidae</taxon>
        <taxon>Rhabditophanes</taxon>
    </lineage>
</organism>
<sequence length="485" mass="54088">MKTFTFLAVAVLAMVAYSTAQLVLTDETFESQIEDHDLAVIKFYAPWCGHCKKMAADYSVAAKKLKVADPPVTLIDVDCTVETKTCEKYGVKGYPTLKIFRKGVAVGDYEGPRDAEGMVKFMRLQSGPSAKELNTVAEYKAFLASDDSAVVGFFETESKLMDSFQKVADTERDRFRFGFSTNKEVLAKVGYTDDIVVYAPSKLLNKFDAPEFKYDGNYDTDKIKAFLIHDTNGLAGYRTQENLFQFTARPLFVAYYNVDYVKDPKGSNYWRNRVLKVAQDYKRKATFAVSSKDAFDSEIESAGLADRKDSDKPIIAAFSADGKFRMESEFSMDNLRDFVDLVLSGKAEPFFKSEPVPETQDNVKIAVARNFKELITDATSDVLIYFYAPWCGHCKTLAPVFEDLADKLANEDVILAKLDATANDVPPGFNVQGFPTLFWIPKNTKTPVPYSGGRDAPSFIKFIAAHSTDGLKAFDKAGKPKKAEL</sequence>
<evidence type="ECO:0000313" key="2">
    <source>
        <dbReference type="WBParaSite" id="RSKR_0000054800.1"/>
    </source>
</evidence>
<dbReference type="Proteomes" id="UP000095286">
    <property type="component" value="Unplaced"/>
</dbReference>
<name>A0AC35TH47_9BILA</name>
<proteinExistence type="predicted"/>
<reference evidence="2" key="1">
    <citation type="submission" date="2016-11" db="UniProtKB">
        <authorList>
            <consortium name="WormBaseParasite"/>
        </authorList>
    </citation>
    <scope>IDENTIFICATION</scope>
    <source>
        <strain evidence="2">KR3021</strain>
    </source>
</reference>
<accession>A0AC35TH47</accession>